<accession>A0ABV7L8K4</accession>
<dbReference type="Gene3D" id="3.60.15.10">
    <property type="entry name" value="Ribonuclease Z/Hydroxyacylglutathione hydrolase-like"/>
    <property type="match status" value="1"/>
</dbReference>
<organism evidence="2 3">
    <name type="scientific">Marinibaculum pumilum</name>
    <dbReference type="NCBI Taxonomy" id="1766165"/>
    <lineage>
        <taxon>Bacteria</taxon>
        <taxon>Pseudomonadati</taxon>
        <taxon>Pseudomonadota</taxon>
        <taxon>Alphaproteobacteria</taxon>
        <taxon>Rhodospirillales</taxon>
        <taxon>Rhodospirillaceae</taxon>
        <taxon>Marinibaculum</taxon>
    </lineage>
</organism>
<keyword evidence="2" id="KW-0378">Hydrolase</keyword>
<dbReference type="EMBL" id="JBHRTR010000054">
    <property type="protein sequence ID" value="MFC3230948.1"/>
    <property type="molecule type" value="Genomic_DNA"/>
</dbReference>
<evidence type="ECO:0000313" key="3">
    <source>
        <dbReference type="Proteomes" id="UP001595528"/>
    </source>
</evidence>
<protein>
    <submittedName>
        <fullName evidence="2">MBL fold metallo-hydrolase</fullName>
        <ecNumber evidence="2">3.-.-.-</ecNumber>
    </submittedName>
</protein>
<dbReference type="RefSeq" id="WP_379906417.1">
    <property type="nucleotide sequence ID" value="NZ_JBHRTR010000054.1"/>
</dbReference>
<proteinExistence type="predicted"/>
<evidence type="ECO:0000313" key="2">
    <source>
        <dbReference type="EMBL" id="MFC3230948.1"/>
    </source>
</evidence>
<evidence type="ECO:0000259" key="1">
    <source>
        <dbReference type="SMART" id="SM00849"/>
    </source>
</evidence>
<keyword evidence="3" id="KW-1185">Reference proteome</keyword>
<dbReference type="GO" id="GO:0016787">
    <property type="term" value="F:hydrolase activity"/>
    <property type="evidence" value="ECO:0007669"/>
    <property type="project" value="UniProtKB-KW"/>
</dbReference>
<dbReference type="EC" id="3.-.-.-" evidence="2"/>
<dbReference type="Proteomes" id="UP001595528">
    <property type="component" value="Unassembled WGS sequence"/>
</dbReference>
<gene>
    <name evidence="2" type="ORF">ACFOGJ_27125</name>
</gene>
<dbReference type="InterPro" id="IPR036866">
    <property type="entry name" value="RibonucZ/Hydroxyglut_hydro"/>
</dbReference>
<dbReference type="Pfam" id="PF00753">
    <property type="entry name" value="Lactamase_B"/>
    <property type="match status" value="1"/>
</dbReference>
<dbReference type="SUPFAM" id="SSF56281">
    <property type="entry name" value="Metallo-hydrolase/oxidoreductase"/>
    <property type="match status" value="1"/>
</dbReference>
<sequence length="208" mass="22814">MSEPGTQAQDLQVLLHDEAGAPLLWHWQLEDDRIGTESHAHAVAGPEGAVLIDPLPLAAAAMRQLEPVQAVCLTAACHQRSAWRWRERCGVAVHLPDGARPADEAPDRSYRSGRFLPGGLQAIATPGPDAAHHAFLWHGARKVLFCGDLLMRDGDGPLQRVPEAFHDRPEDSRRSLRHLLEQDFDMLCLAHGGPLTEAPKAALRRLLD</sequence>
<comment type="caution">
    <text evidence="2">The sequence shown here is derived from an EMBL/GenBank/DDBJ whole genome shotgun (WGS) entry which is preliminary data.</text>
</comment>
<dbReference type="SMART" id="SM00849">
    <property type="entry name" value="Lactamase_B"/>
    <property type="match status" value="1"/>
</dbReference>
<dbReference type="InterPro" id="IPR001279">
    <property type="entry name" value="Metallo-B-lactamas"/>
</dbReference>
<reference evidence="3" key="1">
    <citation type="journal article" date="2019" name="Int. J. Syst. Evol. Microbiol.">
        <title>The Global Catalogue of Microorganisms (GCM) 10K type strain sequencing project: providing services to taxonomists for standard genome sequencing and annotation.</title>
        <authorList>
            <consortium name="The Broad Institute Genomics Platform"/>
            <consortium name="The Broad Institute Genome Sequencing Center for Infectious Disease"/>
            <person name="Wu L."/>
            <person name="Ma J."/>
        </authorList>
    </citation>
    <scope>NUCLEOTIDE SEQUENCE [LARGE SCALE GENOMIC DNA]</scope>
    <source>
        <strain evidence="3">KCTC 42964</strain>
    </source>
</reference>
<name>A0ABV7L8K4_9PROT</name>
<feature type="domain" description="Metallo-beta-lactamase" evidence="1">
    <location>
        <begin position="37"/>
        <end position="191"/>
    </location>
</feature>